<proteinExistence type="predicted"/>
<dbReference type="PANTHER" id="PTHR24198">
    <property type="entry name" value="ANKYRIN REPEAT AND PROTEIN KINASE DOMAIN-CONTAINING PROTEIN"/>
    <property type="match status" value="1"/>
</dbReference>
<dbReference type="Gene3D" id="1.25.40.20">
    <property type="entry name" value="Ankyrin repeat-containing domain"/>
    <property type="match status" value="1"/>
</dbReference>
<dbReference type="Pfam" id="PF12796">
    <property type="entry name" value="Ank_2"/>
    <property type="match status" value="1"/>
</dbReference>
<dbReference type="SMART" id="SM00248">
    <property type="entry name" value="ANK"/>
    <property type="match status" value="4"/>
</dbReference>
<dbReference type="PANTHER" id="PTHR24198:SF165">
    <property type="entry name" value="ANKYRIN REPEAT-CONTAINING PROTEIN-RELATED"/>
    <property type="match status" value="1"/>
</dbReference>
<keyword evidence="1" id="KW-0677">Repeat</keyword>
<protein>
    <submittedName>
        <fullName evidence="3">Uncharacterized protein</fullName>
    </submittedName>
</protein>
<dbReference type="InterPro" id="IPR002110">
    <property type="entry name" value="Ankyrin_rpt"/>
</dbReference>
<name>A0A6C0E2Y0_9ZZZZ</name>
<dbReference type="AlphaFoldDB" id="A0A6C0E2Y0"/>
<keyword evidence="2" id="KW-0040">ANK repeat</keyword>
<dbReference type="EMBL" id="MN739697">
    <property type="protein sequence ID" value="QHT21765.1"/>
    <property type="molecule type" value="Genomic_DNA"/>
</dbReference>
<reference evidence="3" key="1">
    <citation type="journal article" date="2020" name="Nature">
        <title>Giant virus diversity and host interactions through global metagenomics.</title>
        <authorList>
            <person name="Schulz F."/>
            <person name="Roux S."/>
            <person name="Paez-Espino D."/>
            <person name="Jungbluth S."/>
            <person name="Walsh D.A."/>
            <person name="Denef V.J."/>
            <person name="McMahon K.D."/>
            <person name="Konstantinidis K.T."/>
            <person name="Eloe-Fadrosh E.A."/>
            <person name="Kyrpides N.C."/>
            <person name="Woyke T."/>
        </authorList>
    </citation>
    <scope>NUCLEOTIDE SEQUENCE</scope>
    <source>
        <strain evidence="3">GVMAG-M-3300023179-103</strain>
    </source>
</reference>
<evidence type="ECO:0000313" key="3">
    <source>
        <dbReference type="EMBL" id="QHT21765.1"/>
    </source>
</evidence>
<dbReference type="SUPFAM" id="SSF48403">
    <property type="entry name" value="Ankyrin repeat"/>
    <property type="match status" value="1"/>
</dbReference>
<sequence length="618" mass="73223">MDIKKFITSNNFSNDYNKLIQDELRAINFKTEDTSLIYNLTELEFFDISLEQDNNIEQFEKQYIKPDVKLAYSGAMIKKYINPNKSYTNIKNYYEVFVICENSNIFIEPQNITDNYYVLDTEQSTFYVNRNNYPNITQCILSQQKEIDRIMMFENKLLASGMFILEYYKSSSIYLSNDLDPYFNIPIDILDIYEKNDSLILLNTQQMIEKIIFNKKLMNYKDTCNYKNQKYNVPEFIIIKIMETTNELLVEKQIEMLEYFMTFEYYRPLFLVAKSCGFDKKYPELYNIIVSKKNKYELTEDNNNNLETTYHIDMYILNFLITKDNDKLFIEYMNKMNIISKFKTETKTTKKIIEWIITNNAKNIINAMISQEITNKKDFYRLIFMSQELKLLGNEFLTNYVAGDKKLDEDEIQLILAQLQDVIDNNLVKSFQVILKLCKIDIQQLFFSLNNEKSKDILDIIIKKNNNINIKNKEGQTPLIYYAKNNLTSFVIKLIDNNANYELIDNNNNNFLHILCENKNIQCIKQIIKKIINIIDVKNNLFMTPALIATQTGCEEIFYILKCNGANLDICDIYGNTIYHYITKNSICIGMCIQNKKNKYGLTPFDYCSLNPEFYYFE</sequence>
<accession>A0A6C0E2Y0</accession>
<evidence type="ECO:0000256" key="1">
    <source>
        <dbReference type="ARBA" id="ARBA00022737"/>
    </source>
</evidence>
<organism evidence="3">
    <name type="scientific">viral metagenome</name>
    <dbReference type="NCBI Taxonomy" id="1070528"/>
    <lineage>
        <taxon>unclassified sequences</taxon>
        <taxon>metagenomes</taxon>
        <taxon>organismal metagenomes</taxon>
    </lineage>
</organism>
<dbReference type="InterPro" id="IPR036770">
    <property type="entry name" value="Ankyrin_rpt-contain_sf"/>
</dbReference>
<evidence type="ECO:0000256" key="2">
    <source>
        <dbReference type="ARBA" id="ARBA00023043"/>
    </source>
</evidence>